<sequence length="129" mass="14854">MGTSAMNNHLKIKHNEKFAEIRSSIAIAAGLSIFISSTNKSAPVPSQKIKKIEEKQLTLTEIIERKLMWDISDAKLKEYHYLIREMIALDNKPLSMMDRVGFRRLMQKALPRYKIPSRTNITDKIVPDI</sequence>
<dbReference type="GO" id="GO:0005634">
    <property type="term" value="C:nucleus"/>
    <property type="evidence" value="ECO:0007669"/>
    <property type="project" value="UniProtKB-SubCell"/>
</dbReference>
<keyword evidence="7" id="KW-1185">Reference proteome</keyword>
<evidence type="ECO:0000256" key="3">
    <source>
        <dbReference type="ARBA" id="ARBA00022771"/>
    </source>
</evidence>
<dbReference type="EMBL" id="JANEYF010005296">
    <property type="protein sequence ID" value="KAJ8928695.1"/>
    <property type="molecule type" value="Genomic_DNA"/>
</dbReference>
<dbReference type="AlphaFoldDB" id="A0AAV8WQY0"/>
<proteinExistence type="predicted"/>
<organism evidence="6 7">
    <name type="scientific">Rhamnusium bicolor</name>
    <dbReference type="NCBI Taxonomy" id="1586634"/>
    <lineage>
        <taxon>Eukaryota</taxon>
        <taxon>Metazoa</taxon>
        <taxon>Ecdysozoa</taxon>
        <taxon>Arthropoda</taxon>
        <taxon>Hexapoda</taxon>
        <taxon>Insecta</taxon>
        <taxon>Pterygota</taxon>
        <taxon>Neoptera</taxon>
        <taxon>Endopterygota</taxon>
        <taxon>Coleoptera</taxon>
        <taxon>Polyphaga</taxon>
        <taxon>Cucujiformia</taxon>
        <taxon>Chrysomeloidea</taxon>
        <taxon>Cerambycidae</taxon>
        <taxon>Lepturinae</taxon>
        <taxon>Rhagiini</taxon>
        <taxon>Rhamnusium</taxon>
    </lineage>
</organism>
<name>A0AAV8WQY0_9CUCU</name>
<comment type="caution">
    <text evidence="6">The sequence shown here is derived from an EMBL/GenBank/DDBJ whole genome shotgun (WGS) entry which is preliminary data.</text>
</comment>
<evidence type="ECO:0000313" key="7">
    <source>
        <dbReference type="Proteomes" id="UP001162156"/>
    </source>
</evidence>
<accession>A0AAV8WQY0</accession>
<dbReference type="GO" id="GO:0008270">
    <property type="term" value="F:zinc ion binding"/>
    <property type="evidence" value="ECO:0007669"/>
    <property type="project" value="UniProtKB-KW"/>
</dbReference>
<keyword evidence="3" id="KW-0863">Zinc-finger</keyword>
<protein>
    <submittedName>
        <fullName evidence="6">Uncharacterized protein</fullName>
    </submittedName>
</protein>
<dbReference type="SUPFAM" id="SSF140996">
    <property type="entry name" value="Hermes dimerisation domain"/>
    <property type="match status" value="1"/>
</dbReference>
<dbReference type="InterPro" id="IPR052035">
    <property type="entry name" value="ZnF_BED_domain_contain"/>
</dbReference>
<gene>
    <name evidence="6" type="ORF">NQ314_018705</name>
</gene>
<dbReference type="Proteomes" id="UP001162156">
    <property type="component" value="Unassembled WGS sequence"/>
</dbReference>
<keyword evidence="2" id="KW-0479">Metal-binding</keyword>
<comment type="subcellular location">
    <subcellularLocation>
        <location evidence="1">Nucleus</location>
    </subcellularLocation>
</comment>
<dbReference type="PANTHER" id="PTHR46481:SF10">
    <property type="entry name" value="ZINC FINGER BED DOMAIN-CONTAINING PROTEIN 39"/>
    <property type="match status" value="1"/>
</dbReference>
<evidence type="ECO:0000256" key="4">
    <source>
        <dbReference type="ARBA" id="ARBA00022833"/>
    </source>
</evidence>
<keyword evidence="5" id="KW-0539">Nucleus</keyword>
<reference evidence="6" key="1">
    <citation type="journal article" date="2023" name="Insect Mol. Biol.">
        <title>Genome sequencing provides insights into the evolution of gene families encoding plant cell wall-degrading enzymes in longhorned beetles.</title>
        <authorList>
            <person name="Shin N.R."/>
            <person name="Okamura Y."/>
            <person name="Kirsch R."/>
            <person name="Pauchet Y."/>
        </authorList>
    </citation>
    <scope>NUCLEOTIDE SEQUENCE</scope>
    <source>
        <strain evidence="6">RBIC_L_NR</strain>
    </source>
</reference>
<evidence type="ECO:0000256" key="1">
    <source>
        <dbReference type="ARBA" id="ARBA00004123"/>
    </source>
</evidence>
<dbReference type="PANTHER" id="PTHR46481">
    <property type="entry name" value="ZINC FINGER BED DOMAIN-CONTAINING PROTEIN 4"/>
    <property type="match status" value="1"/>
</dbReference>
<evidence type="ECO:0000256" key="2">
    <source>
        <dbReference type="ARBA" id="ARBA00022723"/>
    </source>
</evidence>
<evidence type="ECO:0000313" key="6">
    <source>
        <dbReference type="EMBL" id="KAJ8928695.1"/>
    </source>
</evidence>
<evidence type="ECO:0000256" key="5">
    <source>
        <dbReference type="ARBA" id="ARBA00023242"/>
    </source>
</evidence>
<keyword evidence="4" id="KW-0862">Zinc</keyword>